<dbReference type="AlphaFoldDB" id="A0A0F9G4D8"/>
<reference evidence="1" key="1">
    <citation type="journal article" date="2015" name="Nature">
        <title>Complex archaea that bridge the gap between prokaryotes and eukaryotes.</title>
        <authorList>
            <person name="Spang A."/>
            <person name="Saw J.H."/>
            <person name="Jorgensen S.L."/>
            <person name="Zaremba-Niedzwiedzka K."/>
            <person name="Martijn J."/>
            <person name="Lind A.E."/>
            <person name="van Eijk R."/>
            <person name="Schleper C."/>
            <person name="Guy L."/>
            <person name="Ettema T.J."/>
        </authorList>
    </citation>
    <scope>NUCLEOTIDE SEQUENCE</scope>
</reference>
<organism evidence="1">
    <name type="scientific">marine sediment metagenome</name>
    <dbReference type="NCBI Taxonomy" id="412755"/>
    <lineage>
        <taxon>unclassified sequences</taxon>
        <taxon>metagenomes</taxon>
        <taxon>ecological metagenomes</taxon>
    </lineage>
</organism>
<name>A0A0F9G4D8_9ZZZZ</name>
<sequence length="142" mass="16025">KVGLFNFWRLYDRDATIDGPCEQMLRFVAKRVGWKVGKIIAARNGHAPVTPEEITQVVTEAIEPRRPLVVFPRWGFGVLHAMVRRQQQNEGRCRCDPCVNTLTAEIDSQLHPEQRGTRGTVTGRLTVETSIEQIPFVSQEGG</sequence>
<protein>
    <submittedName>
        <fullName evidence="1">Uncharacterized protein</fullName>
    </submittedName>
</protein>
<comment type="caution">
    <text evidence="1">The sequence shown here is derived from an EMBL/GenBank/DDBJ whole genome shotgun (WGS) entry which is preliminary data.</text>
</comment>
<accession>A0A0F9G4D8</accession>
<feature type="non-terminal residue" evidence="1">
    <location>
        <position position="1"/>
    </location>
</feature>
<gene>
    <name evidence="1" type="ORF">LCGC14_1872780</name>
</gene>
<proteinExistence type="predicted"/>
<evidence type="ECO:0000313" key="1">
    <source>
        <dbReference type="EMBL" id="KKL93624.1"/>
    </source>
</evidence>
<dbReference type="EMBL" id="LAZR01019135">
    <property type="protein sequence ID" value="KKL93624.1"/>
    <property type="molecule type" value="Genomic_DNA"/>
</dbReference>